<dbReference type="HOGENOM" id="CLU_1532203_0_0_1"/>
<evidence type="ECO:0000313" key="3">
    <source>
        <dbReference type="Proteomes" id="UP000019804"/>
    </source>
</evidence>
<name>A0A017SEF5_ASPRC</name>
<evidence type="ECO:0000256" key="1">
    <source>
        <dbReference type="SAM" id="MobiDB-lite"/>
    </source>
</evidence>
<dbReference type="EMBL" id="KK088424">
    <property type="protein sequence ID" value="EYE95009.1"/>
    <property type="molecule type" value="Genomic_DNA"/>
</dbReference>
<keyword evidence="3" id="KW-1185">Reference proteome</keyword>
<sequence>MVQACTDIVCQSNKAVKHNASQSGIARVPLQTAKERRRRRPCLSTTAGGCCLSFSFFSLCFCCLFLCPCLSCSCAYSVYLHSSNLKHISSPRLRLRLASLQLRPKKSPELRLQRRHCEYFIIETEIVRVLVSCSLLIYQYSQCPRRFPLTPPKQPHPFPETTTTTTTITTFSPEL</sequence>
<dbReference type="Proteomes" id="UP000019804">
    <property type="component" value="Unassembled WGS sequence"/>
</dbReference>
<dbReference type="AlphaFoldDB" id="A0A017SEF5"/>
<evidence type="ECO:0000313" key="2">
    <source>
        <dbReference type="EMBL" id="EYE95009.1"/>
    </source>
</evidence>
<proteinExistence type="predicted"/>
<accession>A0A017SEF5</accession>
<protein>
    <submittedName>
        <fullName evidence="2">Uncharacterized protein</fullName>
    </submittedName>
</protein>
<feature type="compositionally biased region" description="Low complexity" evidence="1">
    <location>
        <begin position="161"/>
        <end position="175"/>
    </location>
</feature>
<feature type="region of interest" description="Disordered" evidence="1">
    <location>
        <begin position="154"/>
        <end position="175"/>
    </location>
</feature>
<dbReference type="RefSeq" id="XP_040638697.1">
    <property type="nucleotide sequence ID" value="XM_040787648.1"/>
</dbReference>
<gene>
    <name evidence="2" type="ORF">EURHEDRAFT_77288</name>
</gene>
<dbReference type="GeneID" id="63702772"/>
<reference evidence="3" key="1">
    <citation type="journal article" date="2014" name="Nat. Commun.">
        <title>Genomic adaptations of the halophilic Dead Sea filamentous fungus Eurotium rubrum.</title>
        <authorList>
            <person name="Kis-Papo T."/>
            <person name="Weig A.R."/>
            <person name="Riley R."/>
            <person name="Persoh D."/>
            <person name="Salamov A."/>
            <person name="Sun H."/>
            <person name="Lipzen A."/>
            <person name="Wasser S.P."/>
            <person name="Rambold G."/>
            <person name="Grigoriev I.V."/>
            <person name="Nevo E."/>
        </authorList>
    </citation>
    <scope>NUCLEOTIDE SEQUENCE [LARGE SCALE GENOMIC DNA]</scope>
    <source>
        <strain evidence="3">CBS 135680</strain>
    </source>
</reference>
<organism evidence="2 3">
    <name type="scientific">Aspergillus ruber (strain CBS 135680)</name>
    <dbReference type="NCBI Taxonomy" id="1388766"/>
    <lineage>
        <taxon>Eukaryota</taxon>
        <taxon>Fungi</taxon>
        <taxon>Dikarya</taxon>
        <taxon>Ascomycota</taxon>
        <taxon>Pezizomycotina</taxon>
        <taxon>Eurotiomycetes</taxon>
        <taxon>Eurotiomycetidae</taxon>
        <taxon>Eurotiales</taxon>
        <taxon>Aspergillaceae</taxon>
        <taxon>Aspergillus</taxon>
        <taxon>Aspergillus subgen. Aspergillus</taxon>
    </lineage>
</organism>